<evidence type="ECO:0000256" key="1">
    <source>
        <dbReference type="SAM" id="Phobius"/>
    </source>
</evidence>
<name>W6NFW8_HAECO</name>
<reference evidence="2" key="1">
    <citation type="submission" date="2013-03" db="EMBL/GenBank/DDBJ databases">
        <authorList>
            <person name="Aslett M."/>
        </authorList>
    </citation>
    <scope>NUCLEOTIDE SEQUENCE [LARGE SCALE GENOMIC DNA]</scope>
    <source>
        <strain evidence="2">ISE/inbred ISE</strain>
    </source>
</reference>
<sequence>MSIVRQLWKASGLAPSATRVLIISSNTISCLVIIVYTAIIIFVKTQGKSVSCRSNRQIIRRISVIVLIFICVLLIDLLLTNILCVYLAFYGISFSLQGTIADYVL</sequence>
<accession>W6NFW8</accession>
<gene>
    <name evidence="2" type="ORF">HCOI_01976600</name>
</gene>
<keyword evidence="1" id="KW-1133">Transmembrane helix</keyword>
<dbReference type="InterPro" id="IPR019424">
    <property type="entry name" value="7TM_GPCR_Srsx"/>
</dbReference>
<organism evidence="2">
    <name type="scientific">Haemonchus contortus</name>
    <name type="common">Barber pole worm</name>
    <dbReference type="NCBI Taxonomy" id="6289"/>
    <lineage>
        <taxon>Eukaryota</taxon>
        <taxon>Metazoa</taxon>
        <taxon>Ecdysozoa</taxon>
        <taxon>Nematoda</taxon>
        <taxon>Chromadorea</taxon>
        <taxon>Rhabditida</taxon>
        <taxon>Rhabditina</taxon>
        <taxon>Rhabditomorpha</taxon>
        <taxon>Strongyloidea</taxon>
        <taxon>Trichostrongylidae</taxon>
        <taxon>Haemonchus</taxon>
    </lineage>
</organism>
<reference evidence="2" key="2">
    <citation type="submission" date="2013-05" db="EMBL/GenBank/DDBJ databases">
        <title>The genome and transcriptome of Haemonchus contortus: a key model parasite for drug and vaccine discovery.</title>
        <authorList>
            <person name="Laing R."/>
            <person name="Kikuchi T."/>
            <person name="Martinelli A."/>
            <person name="Tsai I.J."/>
            <person name="Beech R.N."/>
            <person name="Redman E."/>
            <person name="Holroyd N."/>
            <person name="Bartley D.J."/>
            <person name="Beasley H."/>
            <person name="Britton C."/>
            <person name="Curran D."/>
            <person name="Devaney E."/>
            <person name="Gilabert A."/>
            <person name="Jackson F."/>
            <person name="Hunt M."/>
            <person name="Johnston S."/>
            <person name="Kryukov I."/>
            <person name="Li K."/>
            <person name="Morrison A.A."/>
            <person name="Reid A.J."/>
            <person name="Sargison N."/>
            <person name="Saunders G."/>
            <person name="Wasmuth J.D."/>
            <person name="Wolstenholme A."/>
            <person name="Berriman M."/>
            <person name="Gilleard J.S."/>
            <person name="Cotton J.A."/>
        </authorList>
    </citation>
    <scope>NUCLEOTIDE SEQUENCE [LARGE SCALE GENOMIC DNA]</scope>
    <source>
        <strain evidence="2">ISE/inbred ISE</strain>
    </source>
</reference>
<feature type="transmembrane region" description="Helical" evidence="1">
    <location>
        <begin position="64"/>
        <end position="89"/>
    </location>
</feature>
<keyword evidence="1" id="KW-0472">Membrane</keyword>
<dbReference type="Pfam" id="PF10320">
    <property type="entry name" value="7TM_GPCR_Srsx"/>
    <property type="match status" value="1"/>
</dbReference>
<feature type="transmembrane region" description="Helical" evidence="1">
    <location>
        <begin position="20"/>
        <end position="43"/>
    </location>
</feature>
<dbReference type="EMBL" id="CAVP010058533">
    <property type="protein sequence ID" value="CDL94819.1"/>
    <property type="molecule type" value="Genomic_DNA"/>
</dbReference>
<dbReference type="AlphaFoldDB" id="W6NFW8"/>
<comment type="caution">
    <text evidence="2">The sequence shown here is derived from an EMBL/GenBank/DDBJ whole genome shotgun (WGS) entry which is preliminary data.</text>
</comment>
<proteinExistence type="predicted"/>
<keyword evidence="1" id="KW-0812">Transmembrane</keyword>
<protein>
    <submittedName>
        <fullName evidence="2">Uncharacterized protein</fullName>
    </submittedName>
</protein>
<evidence type="ECO:0000313" key="2">
    <source>
        <dbReference type="EMBL" id="CDL94819.1"/>
    </source>
</evidence>